<comment type="caution">
    <text evidence="1">The sequence shown here is derived from an EMBL/GenBank/DDBJ whole genome shotgun (WGS) entry which is preliminary data.</text>
</comment>
<organism evidence="1 2">
    <name type="scientific">Sphingomonas desiccabilis</name>
    <dbReference type="NCBI Taxonomy" id="429134"/>
    <lineage>
        <taxon>Bacteria</taxon>
        <taxon>Pseudomonadati</taxon>
        <taxon>Pseudomonadota</taxon>
        <taxon>Alphaproteobacteria</taxon>
        <taxon>Sphingomonadales</taxon>
        <taxon>Sphingomonadaceae</taxon>
        <taxon>Sphingomonas</taxon>
    </lineage>
</organism>
<protein>
    <recommendedName>
        <fullName evidence="3">Phage gp6-like head-tail connector protein</fullName>
    </recommendedName>
</protein>
<keyword evidence="2" id="KW-1185">Reference proteome</keyword>
<dbReference type="NCBIfam" id="TIGR02215">
    <property type="entry name" value="phage_chp_gp8"/>
    <property type="match status" value="1"/>
</dbReference>
<accession>A0A4Q2ISP7</accession>
<dbReference type="CDD" id="cd08054">
    <property type="entry name" value="gp6"/>
    <property type="match status" value="1"/>
</dbReference>
<gene>
    <name evidence="1" type="ORF">EO081_09095</name>
</gene>
<reference evidence="1 2" key="1">
    <citation type="submission" date="2019-01" db="EMBL/GenBank/DDBJ databases">
        <title>Sphingomonas mucosissima sp. nov. and Sphingomonas desiccabilis sp. nov., from biological soil crusts in the Colorado Plateau, USA.</title>
        <authorList>
            <person name="Zhu D."/>
        </authorList>
    </citation>
    <scope>NUCLEOTIDE SEQUENCE [LARGE SCALE GENOMIC DNA]</scope>
    <source>
        <strain evidence="1 2">CP1D</strain>
    </source>
</reference>
<sequence>METPPIPEAAIAAACAAALAHLRVAATHEQAVLEQAAATAFAVCETFTGHALIARDWQAVVPATACWTPLPVQPVTAITRVDGLPAEGSAFPLPAGSYAIDLTADGVGWVKAMLPGSAGRLRIDFRAGLAEGWETLPAPIAQGMVLLIAHLFASGSAGGEPPAAVAALWRPWRRLRLAPEVRR</sequence>
<dbReference type="AlphaFoldDB" id="A0A4Q2ISP7"/>
<evidence type="ECO:0000313" key="2">
    <source>
        <dbReference type="Proteomes" id="UP000292347"/>
    </source>
</evidence>
<name>A0A4Q2ISP7_9SPHN</name>
<dbReference type="EMBL" id="SDPT01000002">
    <property type="protein sequence ID" value="RXZ31401.1"/>
    <property type="molecule type" value="Genomic_DNA"/>
</dbReference>
<dbReference type="Gene3D" id="1.10.3230.30">
    <property type="entry name" value="Phage gp6-like head-tail connector protein"/>
    <property type="match status" value="1"/>
</dbReference>
<dbReference type="RefSeq" id="WP_129341648.1">
    <property type="nucleotide sequence ID" value="NZ_JACIDD010000002.1"/>
</dbReference>
<evidence type="ECO:0000313" key="1">
    <source>
        <dbReference type="EMBL" id="RXZ31401.1"/>
    </source>
</evidence>
<proteinExistence type="predicted"/>
<dbReference type="Proteomes" id="UP000292347">
    <property type="component" value="Unassembled WGS sequence"/>
</dbReference>
<evidence type="ECO:0008006" key="3">
    <source>
        <dbReference type="Google" id="ProtNLM"/>
    </source>
</evidence>
<dbReference type="OrthoDB" id="8478788at2"/>
<dbReference type="InterPro" id="IPR011738">
    <property type="entry name" value="Phage_CHP"/>
</dbReference>